<feature type="domain" description="C3H1-type" evidence="7">
    <location>
        <begin position="171"/>
        <end position="213"/>
    </location>
</feature>
<dbReference type="GeneID" id="36401043"/>
<dbReference type="GO" id="GO:0008270">
    <property type="term" value="F:zinc ion binding"/>
    <property type="evidence" value="ECO:0007669"/>
    <property type="project" value="UniProtKB-KW"/>
</dbReference>
<name>A0A0P1AAW7_PLAHL</name>
<keyword evidence="1 4" id="KW-0479">Metal-binding</keyword>
<dbReference type="InterPro" id="IPR043136">
    <property type="entry name" value="B30.2/SPRY_sf"/>
</dbReference>
<accession>A0A0P1AAW7</accession>
<evidence type="ECO:0000256" key="4">
    <source>
        <dbReference type="PROSITE-ProRule" id="PRU00723"/>
    </source>
</evidence>
<dbReference type="GO" id="GO:0004842">
    <property type="term" value="F:ubiquitin-protein transferase activity"/>
    <property type="evidence" value="ECO:0007669"/>
    <property type="project" value="InterPro"/>
</dbReference>
<evidence type="ECO:0000259" key="8">
    <source>
        <dbReference type="PROSITE" id="PS50188"/>
    </source>
</evidence>
<dbReference type="PROSITE" id="PS50188">
    <property type="entry name" value="B302_SPRY"/>
    <property type="match status" value="1"/>
</dbReference>
<protein>
    <submittedName>
        <fullName evidence="9">Uncharacterized protein</fullName>
    </submittedName>
</protein>
<keyword evidence="2 4" id="KW-0863">Zinc-finger</keyword>
<keyword evidence="3 4" id="KW-0862">Zinc</keyword>
<sequence>MELQYLVHFNRTLCVRLTSSAATVSRITSIIQQQECVPSSLLDLYVNGRKLNLSSQIPSFPTIIRARLRGGLRGGKGGFGAMLRIMGKASGSRATTDFGACRDLHGRRLRHVNQEVAMHKWHQDAESRNKRKAADEDREIIEEETPSGIPGWYLATPSWAEGIKKSYMKTRRNTILCKSWLKAREGGRSPPIGAPRWWGCPRGRDCTFAHGEEELRGKALTELKRVKRDEAQRVKQQQLQEYVDFEQELPDDVLDAIRNGLRRKKKADVTIEQLQLDARILPPDATTYARVRSVNPLPVVEKWLQSVEEEIAIASVATTFKHGLCELRGRGNFVTASSRHCCALTKGKWYYEVRLVTAGIVQIGWADSTFVASSATGDGVGDHDRSWAYDGARQVKWNGGKNEPYATDEVWSRNDVIGCLLDLDEGTVSFSRNGLDLGVAYRNVKPLASDQGFYPAISVEQTEILLVNIGSQPFLHQASHFKPVIDALEPVRLADEAVDTSFVKDPGNCAGIGETDHSATVSTENQHEESFMGKNETKISEKEVNFTHPPIDLMEFETIESFEALGLERLKVELSRRGLKCGGNLTERAARLFSVRGKAWDDIDAKMKVKKNI</sequence>
<keyword evidence="5" id="KW-0175">Coiled coil</keyword>
<dbReference type="OrthoDB" id="258495at2759"/>
<evidence type="ECO:0000256" key="1">
    <source>
        <dbReference type="ARBA" id="ARBA00022723"/>
    </source>
</evidence>
<dbReference type="InterPro" id="IPR003877">
    <property type="entry name" value="SPRY_dom"/>
</dbReference>
<dbReference type="STRING" id="4781.A0A0P1AAW7"/>
<dbReference type="GO" id="GO:0051603">
    <property type="term" value="P:proteolysis involved in protein catabolic process"/>
    <property type="evidence" value="ECO:0007669"/>
    <property type="project" value="TreeGrafter"/>
</dbReference>
<feature type="zinc finger region" description="C3H1-type" evidence="4">
    <location>
        <begin position="171"/>
        <end position="213"/>
    </location>
</feature>
<dbReference type="RefSeq" id="XP_024574311.1">
    <property type="nucleotide sequence ID" value="XM_024723322.1"/>
</dbReference>
<dbReference type="InterPro" id="IPR000571">
    <property type="entry name" value="Znf_CCCH"/>
</dbReference>
<dbReference type="InterPro" id="IPR013320">
    <property type="entry name" value="ConA-like_dom_sf"/>
</dbReference>
<evidence type="ECO:0000259" key="7">
    <source>
        <dbReference type="PROSITE" id="PS50103"/>
    </source>
</evidence>
<organism evidence="9 10">
    <name type="scientific">Plasmopara halstedii</name>
    <name type="common">Downy mildew of sunflower</name>
    <dbReference type="NCBI Taxonomy" id="4781"/>
    <lineage>
        <taxon>Eukaryota</taxon>
        <taxon>Sar</taxon>
        <taxon>Stramenopiles</taxon>
        <taxon>Oomycota</taxon>
        <taxon>Peronosporomycetes</taxon>
        <taxon>Peronosporales</taxon>
        <taxon>Peronosporaceae</taxon>
        <taxon>Plasmopara</taxon>
    </lineage>
</organism>
<feature type="domain" description="B30.2/SPRY" evidence="8">
    <location>
        <begin position="272"/>
        <end position="474"/>
    </location>
</feature>
<dbReference type="OMA" id="TTDFGAC"/>
<evidence type="ECO:0000256" key="5">
    <source>
        <dbReference type="SAM" id="Coils"/>
    </source>
</evidence>
<dbReference type="PROSITE" id="PS50103">
    <property type="entry name" value="ZF_C3H1"/>
    <property type="match status" value="1"/>
</dbReference>
<dbReference type="PANTHER" id="PTHR13363:SF5">
    <property type="entry name" value="E3 UBIQUITIN-PROTEIN LIGASE RNF123"/>
    <property type="match status" value="1"/>
</dbReference>
<evidence type="ECO:0000256" key="3">
    <source>
        <dbReference type="ARBA" id="ARBA00022833"/>
    </source>
</evidence>
<proteinExistence type="predicted"/>
<dbReference type="GO" id="GO:0005737">
    <property type="term" value="C:cytoplasm"/>
    <property type="evidence" value="ECO:0007669"/>
    <property type="project" value="TreeGrafter"/>
</dbReference>
<feature type="region of interest" description="Disordered" evidence="6">
    <location>
        <begin position="119"/>
        <end position="138"/>
    </location>
</feature>
<feature type="coiled-coil region" evidence="5">
    <location>
        <begin position="220"/>
        <end position="248"/>
    </location>
</feature>
<dbReference type="InterPro" id="IPR001870">
    <property type="entry name" value="B30.2/SPRY"/>
</dbReference>
<keyword evidence="10" id="KW-1185">Reference proteome</keyword>
<evidence type="ECO:0000256" key="6">
    <source>
        <dbReference type="SAM" id="MobiDB-lite"/>
    </source>
</evidence>
<dbReference type="SUPFAM" id="SSF49899">
    <property type="entry name" value="Concanavalin A-like lectins/glucanases"/>
    <property type="match status" value="1"/>
</dbReference>
<dbReference type="PANTHER" id="PTHR13363">
    <property type="entry name" value="RING FINGER AND SRY DOMAIN-CONTAINING"/>
    <property type="match status" value="1"/>
</dbReference>
<dbReference type="InterPro" id="IPR053822">
    <property type="entry name" value="SDE2-like_dom"/>
</dbReference>
<reference evidence="10" key="1">
    <citation type="submission" date="2014-09" db="EMBL/GenBank/DDBJ databases">
        <authorList>
            <person name="Sharma Rahul"/>
            <person name="Thines Marco"/>
        </authorList>
    </citation>
    <scope>NUCLEOTIDE SEQUENCE [LARGE SCALE GENOMIC DNA]</scope>
</reference>
<dbReference type="EMBL" id="CCYD01000291">
    <property type="protein sequence ID" value="CEG37942.1"/>
    <property type="molecule type" value="Genomic_DNA"/>
</dbReference>
<evidence type="ECO:0000256" key="2">
    <source>
        <dbReference type="ARBA" id="ARBA00022771"/>
    </source>
</evidence>
<dbReference type="InterPro" id="IPR025086">
    <property type="entry name" value="SDE2/SF3A3_SAP"/>
</dbReference>
<dbReference type="AlphaFoldDB" id="A0A0P1AAW7"/>
<feature type="compositionally biased region" description="Basic and acidic residues" evidence="6">
    <location>
        <begin position="119"/>
        <end position="135"/>
    </location>
</feature>
<dbReference type="SMART" id="SM00449">
    <property type="entry name" value="SPRY"/>
    <property type="match status" value="1"/>
</dbReference>
<evidence type="ECO:0000313" key="10">
    <source>
        <dbReference type="Proteomes" id="UP000054928"/>
    </source>
</evidence>
<dbReference type="Pfam" id="PF22782">
    <property type="entry name" value="SDE2"/>
    <property type="match status" value="1"/>
</dbReference>
<dbReference type="Pfam" id="PF13297">
    <property type="entry name" value="SDE2_2C"/>
    <property type="match status" value="1"/>
</dbReference>
<dbReference type="InterPro" id="IPR045129">
    <property type="entry name" value="RNF123/RKP/RSPRY1"/>
</dbReference>
<evidence type="ECO:0000313" key="9">
    <source>
        <dbReference type="EMBL" id="CEG37942.1"/>
    </source>
</evidence>
<dbReference type="Proteomes" id="UP000054928">
    <property type="component" value="Unassembled WGS sequence"/>
</dbReference>
<dbReference type="Gene3D" id="4.10.1000.10">
    <property type="entry name" value="Zinc finger, CCCH-type"/>
    <property type="match status" value="1"/>
</dbReference>
<dbReference type="Pfam" id="PF00622">
    <property type="entry name" value="SPRY"/>
    <property type="match status" value="1"/>
</dbReference>
<dbReference type="Gene3D" id="2.60.120.920">
    <property type="match status" value="1"/>
</dbReference>